<feature type="compositionally biased region" description="Polar residues" evidence="1">
    <location>
        <begin position="42"/>
        <end position="61"/>
    </location>
</feature>
<feature type="chain" id="PRO_5038381294" evidence="2">
    <location>
        <begin position="35"/>
        <end position="544"/>
    </location>
</feature>
<accession>A0A916ZCZ6</accession>
<evidence type="ECO:0000256" key="2">
    <source>
        <dbReference type="SAM" id="SignalP"/>
    </source>
</evidence>
<evidence type="ECO:0000313" key="3">
    <source>
        <dbReference type="EMBL" id="GGD88975.1"/>
    </source>
</evidence>
<evidence type="ECO:0000256" key="1">
    <source>
        <dbReference type="SAM" id="MobiDB-lite"/>
    </source>
</evidence>
<dbReference type="SUPFAM" id="SSF53850">
    <property type="entry name" value="Periplasmic binding protein-like II"/>
    <property type="match status" value="1"/>
</dbReference>
<dbReference type="InterPro" id="IPR050490">
    <property type="entry name" value="Bact_solute-bd_prot1"/>
</dbReference>
<dbReference type="Proteomes" id="UP000612456">
    <property type="component" value="Unassembled WGS sequence"/>
</dbReference>
<dbReference type="PANTHER" id="PTHR43649:SF12">
    <property type="entry name" value="DIACETYLCHITOBIOSE BINDING PROTEIN DASA"/>
    <property type="match status" value="1"/>
</dbReference>
<reference evidence="3" key="1">
    <citation type="journal article" date="2014" name="Int. J. Syst. Evol. Microbiol.">
        <title>Complete genome sequence of Corynebacterium casei LMG S-19264T (=DSM 44701T), isolated from a smear-ripened cheese.</title>
        <authorList>
            <consortium name="US DOE Joint Genome Institute (JGI-PGF)"/>
            <person name="Walter F."/>
            <person name="Albersmeier A."/>
            <person name="Kalinowski J."/>
            <person name="Ruckert C."/>
        </authorList>
    </citation>
    <scope>NUCLEOTIDE SEQUENCE</scope>
    <source>
        <strain evidence="3">CGMCC 1.15178</strain>
    </source>
</reference>
<organism evidence="3 4">
    <name type="scientific">Paenibacillus nasutitermitis</name>
    <dbReference type="NCBI Taxonomy" id="1652958"/>
    <lineage>
        <taxon>Bacteria</taxon>
        <taxon>Bacillati</taxon>
        <taxon>Bacillota</taxon>
        <taxon>Bacilli</taxon>
        <taxon>Bacillales</taxon>
        <taxon>Paenibacillaceae</taxon>
        <taxon>Paenibacillus</taxon>
    </lineage>
</organism>
<gene>
    <name evidence="3" type="ORF">GCM10010911_54470</name>
</gene>
<protein>
    <submittedName>
        <fullName evidence="3">ABC transporter substrate-binding protein</fullName>
    </submittedName>
</protein>
<dbReference type="EMBL" id="BMHP01000004">
    <property type="protein sequence ID" value="GGD88975.1"/>
    <property type="molecule type" value="Genomic_DNA"/>
</dbReference>
<dbReference type="PANTHER" id="PTHR43649">
    <property type="entry name" value="ARABINOSE-BINDING PROTEIN-RELATED"/>
    <property type="match status" value="1"/>
</dbReference>
<keyword evidence="4" id="KW-1185">Reference proteome</keyword>
<proteinExistence type="predicted"/>
<feature type="compositionally biased region" description="Low complexity" evidence="1">
    <location>
        <begin position="74"/>
        <end position="83"/>
    </location>
</feature>
<reference evidence="3" key="2">
    <citation type="submission" date="2020-09" db="EMBL/GenBank/DDBJ databases">
        <authorList>
            <person name="Sun Q."/>
            <person name="Zhou Y."/>
        </authorList>
    </citation>
    <scope>NUCLEOTIDE SEQUENCE</scope>
    <source>
        <strain evidence="3">CGMCC 1.15178</strain>
    </source>
</reference>
<sequence length="544" mass="59720">MSAHGGVKKFTAASLCIMVVMVLLLSACSGGNNGQNAGTGNKEQSGNGQDQSPASPSTDSGSGAKDNQGGNESATTNNGGAAAQGDQKPVTIKVLAQALTPTDDKTPTEKTPVPRVALDKIVEDFQKQYPYITVEIMTSAPKEADELLPWFTTRVASGDAPDIAWSSNTKAEWYNQGWLQPLDDYYNKPNPFIEGNDKWINAFTNVEIVPKEADGTHDQVPLIQAAGGQVGIFYNIDIFKKLNLQVPKTWKEFVDVAKKAKDGGYIASVPWVANHQPSLWELEPISKPLMSGLVDPFNYTGAAKAADLKGDESVRAIKKGVISADKPEVRQTWTLYKEWAKLWPEGWATQDFLPQWNAGKVAMREGGMWELQQELSDTKRTFKWGLFPIPSAGPDSGQYAPELPRVKGFPKNTQPSFSMSIIKPSVEKHGTLDASVLFLQYLTSPQVNEYLINEIPMGRPTVNGAETLPLFDALKNMEYPQFPEISIAFPYTITGETADTISKNAALWFRDEIKDDKFFGEVQKALETGADESIKTQKLDTSKW</sequence>
<dbReference type="RefSeq" id="WP_188996973.1">
    <property type="nucleotide sequence ID" value="NZ_BMHP01000004.1"/>
</dbReference>
<name>A0A916ZCZ6_9BACL</name>
<dbReference type="Gene3D" id="3.40.190.10">
    <property type="entry name" value="Periplasmic binding protein-like II"/>
    <property type="match status" value="1"/>
</dbReference>
<evidence type="ECO:0000313" key="4">
    <source>
        <dbReference type="Proteomes" id="UP000612456"/>
    </source>
</evidence>
<comment type="caution">
    <text evidence="3">The sequence shown here is derived from an EMBL/GenBank/DDBJ whole genome shotgun (WGS) entry which is preliminary data.</text>
</comment>
<feature type="signal peptide" evidence="2">
    <location>
        <begin position="1"/>
        <end position="34"/>
    </location>
</feature>
<feature type="region of interest" description="Disordered" evidence="1">
    <location>
        <begin position="36"/>
        <end position="88"/>
    </location>
</feature>
<dbReference type="AlphaFoldDB" id="A0A916ZCZ6"/>
<keyword evidence="2" id="KW-0732">Signal</keyword>